<dbReference type="PANTHER" id="PTHR31694">
    <property type="entry name" value="DESICCATION-LIKE PROTEIN"/>
    <property type="match status" value="1"/>
</dbReference>
<dbReference type="PANTHER" id="PTHR31694:SF26">
    <property type="entry name" value="OS05G0151100 PROTEIN"/>
    <property type="match status" value="1"/>
</dbReference>
<dbReference type="Proteomes" id="UP001491310">
    <property type="component" value="Unassembled WGS sequence"/>
</dbReference>
<keyword evidence="1" id="KW-0732">Signal</keyword>
<evidence type="ECO:0000256" key="1">
    <source>
        <dbReference type="SAM" id="SignalP"/>
    </source>
</evidence>
<evidence type="ECO:0000313" key="3">
    <source>
        <dbReference type="Proteomes" id="UP001491310"/>
    </source>
</evidence>
<comment type="caution">
    <text evidence="2">The sequence shown here is derived from an EMBL/GenBank/DDBJ whole genome shotgun (WGS) entry which is preliminary data.</text>
</comment>
<dbReference type="Pfam" id="PF13668">
    <property type="entry name" value="Ferritin_2"/>
    <property type="match status" value="1"/>
</dbReference>
<sequence>MVRKTALTMSLLTLLALLATTASAQPFLPGTGFIPLGNLRTTDNGGPYNISLLTTQANEIRGTLAAKQSFTDKDIVHFLTNVERLEGQFDTWGTFGHGFNNNLTLGGPTPIGARKANLSDAVLPFMQEVALNEQGHALFTRQAGSDLPCPPLDFTGGFNKFFGAAFNLTGSDTIESKYGVPFDPFLNDENFLLCVLSLEELGATGNKGLVGALTNPVIANGVAGLATSATAQATVQRVLLWQRRDNIVQPFGETVQQIFARISALRDSLDGPQIDDQGLQNTDPRYIAVPADYINIIPTDVISIVTLGSPVGKGVFFPEGLYGAIVTPFSFNESLPGLDSFPSSGGKVATQMTTQQIGTIPPPFPVPTNVTGELDLTQSLTGTLDNGTAATRGFVTPPSGTPFFSNATQVAVAIPLQPSNAVASGGRRF</sequence>
<dbReference type="InterPro" id="IPR052965">
    <property type="entry name" value="Pigment-catalase-like"/>
</dbReference>
<organism evidence="2 3">
    <name type="scientific">Coccomyxa subellipsoidea</name>
    <dbReference type="NCBI Taxonomy" id="248742"/>
    <lineage>
        <taxon>Eukaryota</taxon>
        <taxon>Viridiplantae</taxon>
        <taxon>Chlorophyta</taxon>
        <taxon>core chlorophytes</taxon>
        <taxon>Trebouxiophyceae</taxon>
        <taxon>Trebouxiophyceae incertae sedis</taxon>
        <taxon>Coccomyxaceae</taxon>
        <taxon>Coccomyxa</taxon>
    </lineage>
</organism>
<dbReference type="EMBL" id="JALJOT010000005">
    <property type="protein sequence ID" value="KAK9915431.1"/>
    <property type="molecule type" value="Genomic_DNA"/>
</dbReference>
<proteinExistence type="predicted"/>
<evidence type="ECO:0000313" key="2">
    <source>
        <dbReference type="EMBL" id="KAK9915431.1"/>
    </source>
</evidence>
<accession>A0ABR2YUU5</accession>
<feature type="signal peptide" evidence="1">
    <location>
        <begin position="1"/>
        <end position="24"/>
    </location>
</feature>
<keyword evidence="3" id="KW-1185">Reference proteome</keyword>
<reference evidence="2 3" key="1">
    <citation type="journal article" date="2024" name="Nat. Commun.">
        <title>Phylogenomics reveals the evolutionary origins of lichenization in chlorophyte algae.</title>
        <authorList>
            <person name="Puginier C."/>
            <person name="Libourel C."/>
            <person name="Otte J."/>
            <person name="Skaloud P."/>
            <person name="Haon M."/>
            <person name="Grisel S."/>
            <person name="Petersen M."/>
            <person name="Berrin J.G."/>
            <person name="Delaux P.M."/>
            <person name="Dal Grande F."/>
            <person name="Keller J."/>
        </authorList>
    </citation>
    <scope>NUCLEOTIDE SEQUENCE [LARGE SCALE GENOMIC DNA]</scope>
    <source>
        <strain evidence="2 3">SAG 216-7</strain>
    </source>
</reference>
<gene>
    <name evidence="2" type="ORF">WJX75_009080</name>
</gene>
<feature type="chain" id="PRO_5045403472" evidence="1">
    <location>
        <begin position="25"/>
        <end position="429"/>
    </location>
</feature>
<name>A0ABR2YUU5_9CHLO</name>
<protein>
    <submittedName>
        <fullName evidence="2">Uncharacterized protein</fullName>
    </submittedName>
</protein>